<dbReference type="GO" id="GO:0000981">
    <property type="term" value="F:DNA-binding transcription factor activity, RNA polymerase II-specific"/>
    <property type="evidence" value="ECO:0007669"/>
    <property type="project" value="TreeGrafter"/>
</dbReference>
<evidence type="ECO:0000256" key="5">
    <source>
        <dbReference type="ARBA" id="ARBA00022833"/>
    </source>
</evidence>
<dbReference type="PROSITE" id="PS50157">
    <property type="entry name" value="ZINC_FINGER_C2H2_2"/>
    <property type="match status" value="3"/>
</dbReference>
<accession>A0AAV2RHN6</accession>
<dbReference type="GO" id="GO:0005634">
    <property type="term" value="C:nucleus"/>
    <property type="evidence" value="ECO:0007669"/>
    <property type="project" value="UniProtKB-SubCell"/>
</dbReference>
<evidence type="ECO:0000313" key="13">
    <source>
        <dbReference type="Proteomes" id="UP001497623"/>
    </source>
</evidence>
<evidence type="ECO:0000256" key="9">
    <source>
        <dbReference type="PROSITE-ProRule" id="PRU00042"/>
    </source>
</evidence>
<dbReference type="SMART" id="SM00355">
    <property type="entry name" value="ZnF_C2H2"/>
    <property type="match status" value="3"/>
</dbReference>
<dbReference type="PROSITE" id="PS00028">
    <property type="entry name" value="ZINC_FINGER_C2H2_1"/>
    <property type="match status" value="3"/>
</dbReference>
<dbReference type="AlphaFoldDB" id="A0AAV2RHN6"/>
<comment type="caution">
    <text evidence="12">The sequence shown here is derived from an EMBL/GenBank/DDBJ whole genome shotgun (WGS) entry which is preliminary data.</text>
</comment>
<evidence type="ECO:0000256" key="8">
    <source>
        <dbReference type="ARBA" id="ARBA00023242"/>
    </source>
</evidence>
<evidence type="ECO:0000256" key="6">
    <source>
        <dbReference type="ARBA" id="ARBA00023015"/>
    </source>
</evidence>
<feature type="domain" description="C2H2-type" evidence="11">
    <location>
        <begin position="197"/>
        <end position="224"/>
    </location>
</feature>
<evidence type="ECO:0000256" key="2">
    <source>
        <dbReference type="ARBA" id="ARBA00022723"/>
    </source>
</evidence>
<evidence type="ECO:0000256" key="4">
    <source>
        <dbReference type="ARBA" id="ARBA00022771"/>
    </source>
</evidence>
<dbReference type="Gene3D" id="3.30.160.60">
    <property type="entry name" value="Classic Zinc Finger"/>
    <property type="match status" value="3"/>
</dbReference>
<dbReference type="InterPro" id="IPR013087">
    <property type="entry name" value="Znf_C2H2_type"/>
</dbReference>
<name>A0AAV2RHN6_MEGNR</name>
<dbReference type="FunFam" id="3.30.160.60:FF:002571">
    <property type="entry name" value="Protein odd-skipped-related 2"/>
    <property type="match status" value="1"/>
</dbReference>
<dbReference type="GO" id="GO:0008270">
    <property type="term" value="F:zinc ion binding"/>
    <property type="evidence" value="ECO:0007669"/>
    <property type="project" value="UniProtKB-KW"/>
</dbReference>
<feature type="region of interest" description="Disordered" evidence="10">
    <location>
        <begin position="1"/>
        <end position="36"/>
    </location>
</feature>
<feature type="domain" description="C2H2-type" evidence="11">
    <location>
        <begin position="141"/>
        <end position="168"/>
    </location>
</feature>
<evidence type="ECO:0000256" key="3">
    <source>
        <dbReference type="ARBA" id="ARBA00022737"/>
    </source>
</evidence>
<comment type="subcellular location">
    <subcellularLocation>
        <location evidence="1">Nucleus</location>
    </subcellularLocation>
</comment>
<evidence type="ECO:0000256" key="7">
    <source>
        <dbReference type="ARBA" id="ARBA00023163"/>
    </source>
</evidence>
<dbReference type="InterPro" id="IPR050717">
    <property type="entry name" value="C2H2-ZF_Transcription_Reg"/>
</dbReference>
<protein>
    <recommendedName>
        <fullName evidence="11">C2H2-type domain-containing protein</fullName>
    </recommendedName>
</protein>
<feature type="compositionally biased region" description="Polar residues" evidence="10">
    <location>
        <begin position="19"/>
        <end position="36"/>
    </location>
</feature>
<evidence type="ECO:0000256" key="1">
    <source>
        <dbReference type="ARBA" id="ARBA00004123"/>
    </source>
</evidence>
<feature type="domain" description="C2H2-type" evidence="11">
    <location>
        <begin position="169"/>
        <end position="196"/>
    </location>
</feature>
<evidence type="ECO:0000256" key="10">
    <source>
        <dbReference type="SAM" id="MobiDB-lite"/>
    </source>
</evidence>
<dbReference type="PANTHER" id="PTHR14196">
    <property type="entry name" value="ODD-SKIPPED - RELATED"/>
    <property type="match status" value="1"/>
</dbReference>
<proteinExistence type="predicted"/>
<dbReference type="InterPro" id="IPR036236">
    <property type="entry name" value="Znf_C2H2_sf"/>
</dbReference>
<evidence type="ECO:0000313" key="12">
    <source>
        <dbReference type="EMBL" id="CAL4125783.1"/>
    </source>
</evidence>
<dbReference type="FunFam" id="3.30.160.60:FF:000311">
    <property type="entry name" value="protein odd-skipped-related 2 isoform X1"/>
    <property type="match status" value="1"/>
</dbReference>
<dbReference type="EMBL" id="CAXKWB010024026">
    <property type="protein sequence ID" value="CAL4125783.1"/>
    <property type="molecule type" value="Genomic_DNA"/>
</dbReference>
<dbReference type="PANTHER" id="PTHR14196:SF0">
    <property type="entry name" value="PROTEIN BOWEL"/>
    <property type="match status" value="1"/>
</dbReference>
<dbReference type="FunFam" id="3.30.160.60:FF:000870">
    <property type="entry name" value="zinc finger protein 197 isoform X1"/>
    <property type="match status" value="1"/>
</dbReference>
<keyword evidence="2" id="KW-0479">Metal-binding</keyword>
<keyword evidence="13" id="KW-1185">Reference proteome</keyword>
<keyword evidence="7" id="KW-0804">Transcription</keyword>
<keyword evidence="5" id="KW-0862">Zinc</keyword>
<dbReference type="GO" id="GO:0000977">
    <property type="term" value="F:RNA polymerase II transcription regulatory region sequence-specific DNA binding"/>
    <property type="evidence" value="ECO:0007669"/>
    <property type="project" value="TreeGrafter"/>
</dbReference>
<dbReference type="SUPFAM" id="SSF57667">
    <property type="entry name" value="beta-beta-alpha zinc fingers"/>
    <property type="match status" value="2"/>
</dbReference>
<sequence>MATLQENDSTNNKDDTKTGDVSISIEGSSPPSNCTAGVPSSLQKFSAFSPWVPRGPSLLSFLPSFPMLPLAAAAALASAKYQQQMILPNTSSNHRSLQTPLGIDLGKIYPWAAFGGTSSPTALSRLLMTPGGRLSRPKKRYICKYCQREFTKSYNLLIHERTHTDERPYPCDVCGKAFRRQDHLRDHKYIHNKEKPFKCDICDKGFCQARTLSVHKAQHAHDRISVLKGGTNDSDPRALVSPLMSRIPLGRPVGLRLPPSKPDPDFLRLSLSNSGLPLPQPAVLNINKPSLPKDLSLIPILPHREGVSAKPNISSDRNLPKQSKDLSLLPIIPRASNTTPDGVPTTFSMLMKWTLTEAEQRVKRKGFSIEEIMK</sequence>
<organism evidence="12 13">
    <name type="scientific">Meganyctiphanes norvegica</name>
    <name type="common">Northern krill</name>
    <name type="synonym">Thysanopoda norvegica</name>
    <dbReference type="NCBI Taxonomy" id="48144"/>
    <lineage>
        <taxon>Eukaryota</taxon>
        <taxon>Metazoa</taxon>
        <taxon>Ecdysozoa</taxon>
        <taxon>Arthropoda</taxon>
        <taxon>Crustacea</taxon>
        <taxon>Multicrustacea</taxon>
        <taxon>Malacostraca</taxon>
        <taxon>Eumalacostraca</taxon>
        <taxon>Eucarida</taxon>
        <taxon>Euphausiacea</taxon>
        <taxon>Euphausiidae</taxon>
        <taxon>Meganyctiphanes</taxon>
    </lineage>
</organism>
<gene>
    <name evidence="12" type="ORF">MNOR_LOCUS25307</name>
</gene>
<dbReference type="Pfam" id="PF00096">
    <property type="entry name" value="zf-C2H2"/>
    <property type="match status" value="3"/>
</dbReference>
<evidence type="ECO:0000259" key="11">
    <source>
        <dbReference type="PROSITE" id="PS50157"/>
    </source>
</evidence>
<keyword evidence="6" id="KW-0805">Transcription regulation</keyword>
<dbReference type="Proteomes" id="UP001497623">
    <property type="component" value="Unassembled WGS sequence"/>
</dbReference>
<reference evidence="12 13" key="1">
    <citation type="submission" date="2024-05" db="EMBL/GenBank/DDBJ databases">
        <authorList>
            <person name="Wallberg A."/>
        </authorList>
    </citation>
    <scope>NUCLEOTIDE SEQUENCE [LARGE SCALE GENOMIC DNA]</scope>
</reference>
<keyword evidence="8" id="KW-0539">Nucleus</keyword>
<keyword evidence="4 9" id="KW-0863">Zinc-finger</keyword>
<feature type="compositionally biased region" description="Polar residues" evidence="10">
    <location>
        <begin position="1"/>
        <end position="10"/>
    </location>
</feature>
<keyword evidence="3" id="KW-0677">Repeat</keyword>